<sequence length="140" mass="14434">MTSLSIRKMNELSKKKKKGFTLVELIIVIAIIAILAAIAIPKFGSITKKSNITADIATAKNLSGIAAQAVAEQQSLLGTNSGTAATKTAIAGKLDGGEANWPKTKVTQANFVVTIGSDGDITVGDGTDQIYPKAAGKFVS</sequence>
<dbReference type="AlphaFoldDB" id="A0A0B5QSQ6"/>
<name>A0A0B5QSQ6_CLOBE</name>
<protein>
    <recommendedName>
        <fullName evidence="4">Prepilin-type N-terminal cleavage/methylation domain-containing protein</fullName>
    </recommendedName>
</protein>
<dbReference type="RefSeq" id="WP_041899364.1">
    <property type="nucleotide sequence ID" value="NZ_CP010086.2"/>
</dbReference>
<organism evidence="2 3">
    <name type="scientific">Clostridium beijerinckii</name>
    <name type="common">Clostridium MP</name>
    <dbReference type="NCBI Taxonomy" id="1520"/>
    <lineage>
        <taxon>Bacteria</taxon>
        <taxon>Bacillati</taxon>
        <taxon>Bacillota</taxon>
        <taxon>Clostridia</taxon>
        <taxon>Eubacteriales</taxon>
        <taxon>Clostridiaceae</taxon>
        <taxon>Clostridium</taxon>
    </lineage>
</organism>
<dbReference type="NCBIfam" id="TIGR02532">
    <property type="entry name" value="IV_pilin_GFxxxE"/>
    <property type="match status" value="1"/>
</dbReference>
<dbReference type="OrthoDB" id="1937707at2"/>
<accession>A0A0B5QSQ6</accession>
<dbReference type="PROSITE" id="PS00409">
    <property type="entry name" value="PROKAR_NTER_METHYL"/>
    <property type="match status" value="1"/>
</dbReference>
<dbReference type="KEGG" id="cbei:LF65_04726"/>
<dbReference type="SUPFAM" id="SSF54523">
    <property type="entry name" value="Pili subunits"/>
    <property type="match status" value="1"/>
</dbReference>
<dbReference type="STRING" id="1520.LF65_04726"/>
<keyword evidence="1" id="KW-1133">Transmembrane helix</keyword>
<dbReference type="PANTHER" id="PTHR30093">
    <property type="entry name" value="GENERAL SECRETION PATHWAY PROTEIN G"/>
    <property type="match status" value="1"/>
</dbReference>
<dbReference type="Pfam" id="PF07963">
    <property type="entry name" value="N_methyl"/>
    <property type="match status" value="1"/>
</dbReference>
<dbReference type="InterPro" id="IPR045584">
    <property type="entry name" value="Pilin-like"/>
</dbReference>
<evidence type="ECO:0008006" key="4">
    <source>
        <dbReference type="Google" id="ProtNLM"/>
    </source>
</evidence>
<feature type="transmembrane region" description="Helical" evidence="1">
    <location>
        <begin position="20"/>
        <end position="40"/>
    </location>
</feature>
<evidence type="ECO:0000256" key="1">
    <source>
        <dbReference type="SAM" id="Phobius"/>
    </source>
</evidence>
<evidence type="ECO:0000313" key="3">
    <source>
        <dbReference type="Proteomes" id="UP000031866"/>
    </source>
</evidence>
<dbReference type="EMBL" id="CP010086">
    <property type="protein sequence ID" value="AJH01257.1"/>
    <property type="molecule type" value="Genomic_DNA"/>
</dbReference>
<dbReference type="Proteomes" id="UP000031866">
    <property type="component" value="Chromosome"/>
</dbReference>
<reference evidence="3" key="1">
    <citation type="submission" date="2014-12" db="EMBL/GenBank/DDBJ databases">
        <title>Genome sequence of Clostridium beijerinckii strain 59B.</title>
        <authorList>
            <person name="Little G.T."/>
            <person name="Minton N.P."/>
        </authorList>
    </citation>
    <scope>NUCLEOTIDE SEQUENCE [LARGE SCALE GENOMIC DNA]</scope>
    <source>
        <strain evidence="3">59B</strain>
    </source>
</reference>
<gene>
    <name evidence="2" type="ORF">LF65_04726</name>
</gene>
<keyword evidence="1" id="KW-0472">Membrane</keyword>
<dbReference type="InterPro" id="IPR012902">
    <property type="entry name" value="N_methyl_site"/>
</dbReference>
<keyword evidence="1" id="KW-0812">Transmembrane</keyword>
<evidence type="ECO:0000313" key="2">
    <source>
        <dbReference type="EMBL" id="AJH01257.1"/>
    </source>
</evidence>
<dbReference type="Gene3D" id="3.30.700.10">
    <property type="entry name" value="Glycoprotein, Type 4 Pilin"/>
    <property type="match status" value="1"/>
</dbReference>
<proteinExistence type="predicted"/>